<evidence type="ECO:0000313" key="2">
    <source>
        <dbReference type="EMBL" id="QEE50461.1"/>
    </source>
</evidence>
<gene>
    <name evidence="2" type="ORF">FUA48_13020</name>
</gene>
<keyword evidence="1" id="KW-0472">Membrane</keyword>
<dbReference type="KEGG" id="fak:FUA48_13020"/>
<keyword evidence="1" id="KW-1133">Transmembrane helix</keyword>
<dbReference type="OrthoDB" id="886404at2"/>
<dbReference type="RefSeq" id="WP_147583929.1">
    <property type="nucleotide sequence ID" value="NZ_CP042831.1"/>
</dbReference>
<dbReference type="AlphaFoldDB" id="A0A5B9FW95"/>
<dbReference type="Proteomes" id="UP000321222">
    <property type="component" value="Chromosome"/>
</dbReference>
<keyword evidence="3" id="KW-1185">Reference proteome</keyword>
<sequence>MDNIITYTKKAPIAKTVFAYALMLLGLVQLASGGIVIGVVLIALGIGLNTKYGSEINLSAKQYRTIKSVFGITIGNWKPLPEFEYVSVFRTKENQTVRVVTAEATSSSEIILLNLFYNRNKHITFYKTDNKEDAFKVAEHFKLALDIDILDATENEKRWL</sequence>
<protein>
    <submittedName>
        <fullName evidence="2">Uncharacterized protein</fullName>
    </submittedName>
</protein>
<name>A0A5B9FW95_9FLAO</name>
<keyword evidence="1" id="KW-0812">Transmembrane</keyword>
<reference evidence="2 3" key="1">
    <citation type="submission" date="2019-08" db="EMBL/GenBank/DDBJ databases">
        <title>Flavobacterium alkalisoli sp. nov., isolated from rhizosphere soil of Suaeda salsa.</title>
        <authorList>
            <person name="Sun J.-Q."/>
            <person name="Xu L."/>
        </authorList>
    </citation>
    <scope>NUCLEOTIDE SEQUENCE [LARGE SCALE GENOMIC DNA]</scope>
    <source>
        <strain evidence="2 3">XS-5</strain>
    </source>
</reference>
<evidence type="ECO:0000256" key="1">
    <source>
        <dbReference type="SAM" id="Phobius"/>
    </source>
</evidence>
<feature type="transmembrane region" description="Helical" evidence="1">
    <location>
        <begin position="17"/>
        <end position="44"/>
    </location>
</feature>
<evidence type="ECO:0000313" key="3">
    <source>
        <dbReference type="Proteomes" id="UP000321222"/>
    </source>
</evidence>
<proteinExistence type="predicted"/>
<accession>A0A5B9FW95</accession>
<organism evidence="2 3">
    <name type="scientific">Flavobacterium alkalisoli</name>
    <dbReference type="NCBI Taxonomy" id="2602769"/>
    <lineage>
        <taxon>Bacteria</taxon>
        <taxon>Pseudomonadati</taxon>
        <taxon>Bacteroidota</taxon>
        <taxon>Flavobacteriia</taxon>
        <taxon>Flavobacteriales</taxon>
        <taxon>Flavobacteriaceae</taxon>
        <taxon>Flavobacterium</taxon>
    </lineage>
</organism>
<dbReference type="EMBL" id="CP042831">
    <property type="protein sequence ID" value="QEE50461.1"/>
    <property type="molecule type" value="Genomic_DNA"/>
</dbReference>